<dbReference type="AlphaFoldDB" id="A0A7K0D5B4"/>
<evidence type="ECO:0000256" key="3">
    <source>
        <dbReference type="ARBA" id="ARBA00023163"/>
    </source>
</evidence>
<protein>
    <recommendedName>
        <fullName evidence="4">HTH gntR-type domain-containing protein</fullName>
    </recommendedName>
</protein>
<comment type="caution">
    <text evidence="5">The sequence shown here is derived from an EMBL/GenBank/DDBJ whole genome shotgun (WGS) entry which is preliminary data.</text>
</comment>
<proteinExistence type="predicted"/>
<dbReference type="GO" id="GO:0003700">
    <property type="term" value="F:DNA-binding transcription factor activity"/>
    <property type="evidence" value="ECO:0007669"/>
    <property type="project" value="InterPro"/>
</dbReference>
<keyword evidence="2" id="KW-0238">DNA-binding</keyword>
<evidence type="ECO:0000313" key="5">
    <source>
        <dbReference type="EMBL" id="MQY20918.1"/>
    </source>
</evidence>
<dbReference type="InterPro" id="IPR011711">
    <property type="entry name" value="GntR_C"/>
</dbReference>
<dbReference type="InterPro" id="IPR036388">
    <property type="entry name" value="WH-like_DNA-bd_sf"/>
</dbReference>
<gene>
    <name evidence="5" type="ORF">NRB20_40270</name>
</gene>
<evidence type="ECO:0000256" key="1">
    <source>
        <dbReference type="ARBA" id="ARBA00023015"/>
    </source>
</evidence>
<dbReference type="Pfam" id="PF00392">
    <property type="entry name" value="GntR"/>
    <property type="match status" value="1"/>
</dbReference>
<accession>A0A7K0D5B4</accession>
<dbReference type="PANTHER" id="PTHR43537">
    <property type="entry name" value="TRANSCRIPTIONAL REGULATOR, GNTR FAMILY"/>
    <property type="match status" value="1"/>
</dbReference>
<dbReference type="Pfam" id="PF07729">
    <property type="entry name" value="FCD"/>
    <property type="match status" value="1"/>
</dbReference>
<dbReference type="OrthoDB" id="8664638at2"/>
<dbReference type="SUPFAM" id="SSF48008">
    <property type="entry name" value="GntR ligand-binding domain-like"/>
    <property type="match status" value="1"/>
</dbReference>
<dbReference type="PRINTS" id="PR00035">
    <property type="entry name" value="HTHGNTR"/>
</dbReference>
<dbReference type="Gene3D" id="1.10.10.10">
    <property type="entry name" value="Winged helix-like DNA-binding domain superfamily/Winged helix DNA-binding domain"/>
    <property type="match status" value="1"/>
</dbReference>
<organism evidence="5 6">
    <name type="scientific">Nocardia macrotermitis</name>
    <dbReference type="NCBI Taxonomy" id="2585198"/>
    <lineage>
        <taxon>Bacteria</taxon>
        <taxon>Bacillati</taxon>
        <taxon>Actinomycetota</taxon>
        <taxon>Actinomycetes</taxon>
        <taxon>Mycobacteriales</taxon>
        <taxon>Nocardiaceae</taxon>
        <taxon>Nocardia</taxon>
    </lineage>
</organism>
<name>A0A7K0D5B4_9NOCA</name>
<evidence type="ECO:0000256" key="2">
    <source>
        <dbReference type="ARBA" id="ARBA00023125"/>
    </source>
</evidence>
<dbReference type="CDD" id="cd07377">
    <property type="entry name" value="WHTH_GntR"/>
    <property type="match status" value="1"/>
</dbReference>
<dbReference type="SUPFAM" id="SSF46785">
    <property type="entry name" value="Winged helix' DNA-binding domain"/>
    <property type="match status" value="1"/>
</dbReference>
<feature type="domain" description="HTH gntR-type" evidence="4">
    <location>
        <begin position="24"/>
        <end position="91"/>
    </location>
</feature>
<dbReference type="PANTHER" id="PTHR43537:SF45">
    <property type="entry name" value="GNTR FAMILY REGULATORY PROTEIN"/>
    <property type="match status" value="1"/>
</dbReference>
<keyword evidence="3" id="KW-0804">Transcription</keyword>
<dbReference type="Gene3D" id="1.20.120.530">
    <property type="entry name" value="GntR ligand-binding domain-like"/>
    <property type="match status" value="1"/>
</dbReference>
<evidence type="ECO:0000259" key="4">
    <source>
        <dbReference type="PROSITE" id="PS50949"/>
    </source>
</evidence>
<dbReference type="InterPro" id="IPR000524">
    <property type="entry name" value="Tscrpt_reg_HTH_GntR"/>
</dbReference>
<keyword evidence="6" id="KW-1185">Reference proteome</keyword>
<sequence>MPTIGGWGEIPVATEQTATVLEWTRLRDEVCEQLRDRIIAGQFEPGHRLVERDLAEQFGVSRIPVREAIQTLITEGFVEVLSPRKIVVKRVSRRDVEELFGVREALETYAAREATLRADAAELRTLERLVEKARRATLSGHPDRISRANSEFHRHIIEMAGNQLLADLLRPLEGRLRWLFQQIDNPGHLWCEHRALYEAIAAGDADVAADHALRHVRENRGVALKILFGEDQIL</sequence>
<evidence type="ECO:0000313" key="6">
    <source>
        <dbReference type="Proteomes" id="UP000438448"/>
    </source>
</evidence>
<dbReference type="GO" id="GO:0003677">
    <property type="term" value="F:DNA binding"/>
    <property type="evidence" value="ECO:0007669"/>
    <property type="project" value="UniProtKB-KW"/>
</dbReference>
<dbReference type="PROSITE" id="PS50949">
    <property type="entry name" value="HTH_GNTR"/>
    <property type="match status" value="1"/>
</dbReference>
<dbReference type="InterPro" id="IPR036390">
    <property type="entry name" value="WH_DNA-bd_sf"/>
</dbReference>
<keyword evidence="1" id="KW-0805">Transcription regulation</keyword>
<dbReference type="SMART" id="SM00345">
    <property type="entry name" value="HTH_GNTR"/>
    <property type="match status" value="1"/>
</dbReference>
<dbReference type="Proteomes" id="UP000438448">
    <property type="component" value="Unassembled WGS sequence"/>
</dbReference>
<dbReference type="InterPro" id="IPR008920">
    <property type="entry name" value="TF_FadR/GntR_C"/>
</dbReference>
<dbReference type="EMBL" id="WEGK01000008">
    <property type="protein sequence ID" value="MQY20918.1"/>
    <property type="molecule type" value="Genomic_DNA"/>
</dbReference>
<reference evidence="5 6" key="1">
    <citation type="submission" date="2019-10" db="EMBL/GenBank/DDBJ databases">
        <title>Nocardia macrotermitis sp. nov. and Nocardia aurantia sp. nov., isolated from the gut of fungus growing-termite Macrotermes natalensis.</title>
        <authorList>
            <person name="Benndorf R."/>
            <person name="Schwitalla J."/>
            <person name="Martin K."/>
            <person name="De Beer W."/>
            <person name="Kaster A.-K."/>
            <person name="Vollmers J."/>
            <person name="Poulsen M."/>
            <person name="Beemelmanns C."/>
        </authorList>
    </citation>
    <scope>NUCLEOTIDE SEQUENCE [LARGE SCALE GENOMIC DNA]</scope>
    <source>
        <strain evidence="5 6">RB20</strain>
    </source>
</reference>
<dbReference type="SMART" id="SM00895">
    <property type="entry name" value="FCD"/>
    <property type="match status" value="1"/>
</dbReference>